<sequence>MSVIGEASRSHIERCHHRLDQWQIPTLHAVIASRSTLYSNVHNVSGGRQGAQEIEPFKAISAIRSVRLLGDELD</sequence>
<dbReference type="EMBL" id="CAAKMV010000011">
    <property type="protein sequence ID" value="VIO52070.1"/>
    <property type="molecule type" value="Genomic_DNA"/>
</dbReference>
<name>A0A4E9DR14_GIBZA</name>
<gene>
    <name evidence="2" type="ORF">FUG_LOCUS842</name>
    <name evidence="1" type="ORF">MDCFG202_LOCUS142965</name>
</gene>
<dbReference type="Proteomes" id="UP000746612">
    <property type="component" value="Unassembled WGS sequence"/>
</dbReference>
<proteinExistence type="predicted"/>
<dbReference type="AlphaFoldDB" id="A0A4E9DR14"/>
<dbReference type="EMBL" id="CAJPIJ010000104">
    <property type="protein sequence ID" value="CAG1976885.1"/>
    <property type="molecule type" value="Genomic_DNA"/>
</dbReference>
<reference evidence="2" key="1">
    <citation type="submission" date="2019-04" db="EMBL/GenBank/DDBJ databases">
        <authorList>
            <person name="Melise S."/>
            <person name="Noan J."/>
            <person name="Okalmin O."/>
        </authorList>
    </citation>
    <scope>NUCLEOTIDE SEQUENCE</scope>
    <source>
        <strain evidence="2">FN9</strain>
    </source>
</reference>
<organism evidence="2">
    <name type="scientific">Gibberella zeae</name>
    <name type="common">Wheat head blight fungus</name>
    <name type="synonym">Fusarium graminearum</name>
    <dbReference type="NCBI Taxonomy" id="5518"/>
    <lineage>
        <taxon>Eukaryota</taxon>
        <taxon>Fungi</taxon>
        <taxon>Dikarya</taxon>
        <taxon>Ascomycota</taxon>
        <taxon>Pezizomycotina</taxon>
        <taxon>Sordariomycetes</taxon>
        <taxon>Hypocreomycetidae</taxon>
        <taxon>Hypocreales</taxon>
        <taxon>Nectriaceae</taxon>
        <taxon>Fusarium</taxon>
    </lineage>
</organism>
<evidence type="ECO:0000313" key="2">
    <source>
        <dbReference type="EMBL" id="VIO52070.1"/>
    </source>
</evidence>
<accession>A0A4E9DR14</accession>
<protein>
    <submittedName>
        <fullName evidence="2">Uncharacterized protein</fullName>
    </submittedName>
</protein>
<evidence type="ECO:0000313" key="1">
    <source>
        <dbReference type="EMBL" id="CAG1976885.1"/>
    </source>
</evidence>
<reference evidence="1" key="2">
    <citation type="submission" date="2021-03" db="EMBL/GenBank/DDBJ databases">
        <authorList>
            <person name="Alouane T."/>
            <person name="Langin T."/>
            <person name="Bonhomme L."/>
        </authorList>
    </citation>
    <scope>NUCLEOTIDE SEQUENCE</scope>
    <source>
        <strain evidence="1">MDC_Fg202</strain>
    </source>
</reference>